<dbReference type="AlphaFoldDB" id="A0A371CGE1"/>
<dbReference type="PROSITE" id="PS50994">
    <property type="entry name" value="INTEGRASE"/>
    <property type="match status" value="1"/>
</dbReference>
<dbReference type="Proteomes" id="UP000013165">
    <property type="component" value="Unassembled WGS sequence"/>
</dbReference>
<comment type="caution">
    <text evidence="2">The sequence shown here is derived from an EMBL/GenBank/DDBJ whole genome shotgun (WGS) entry which is preliminary data.</text>
</comment>
<proteinExistence type="predicted"/>
<evidence type="ECO:0000259" key="1">
    <source>
        <dbReference type="PROSITE" id="PS50994"/>
    </source>
</evidence>
<keyword evidence="3" id="KW-1185">Reference proteome</keyword>
<dbReference type="InterPro" id="IPR012337">
    <property type="entry name" value="RNaseH-like_sf"/>
</dbReference>
<dbReference type="Pfam" id="PF00665">
    <property type="entry name" value="rve"/>
    <property type="match status" value="1"/>
</dbReference>
<gene>
    <name evidence="2" type="ORF">J057_24030</name>
</gene>
<dbReference type="OrthoDB" id="9810995at2"/>
<dbReference type="SUPFAM" id="SSF53098">
    <property type="entry name" value="Ribonuclease H-like"/>
    <property type="match status" value="1"/>
</dbReference>
<name>A0A371CGE1_9GAMM</name>
<dbReference type="InterPro" id="IPR050900">
    <property type="entry name" value="Transposase_IS3/IS150/IS904"/>
</dbReference>
<evidence type="ECO:0000313" key="3">
    <source>
        <dbReference type="Proteomes" id="UP000013165"/>
    </source>
</evidence>
<dbReference type="PANTHER" id="PTHR46889">
    <property type="entry name" value="TRANSPOSASE INSF FOR INSERTION SEQUENCE IS3B-RELATED"/>
    <property type="match status" value="1"/>
</dbReference>
<evidence type="ECO:0000313" key="2">
    <source>
        <dbReference type="EMBL" id="RDW95466.1"/>
    </source>
</evidence>
<accession>A0A371CGE1</accession>
<sequence length="112" mass="13022">MADVLDLYARRVVGWAKSSNTDADLLVKALNYAWKQSGRPERVMFHSGQRSQYTNRRFRQRLRHYRTAQSMSRSGNCWSNAPMERLFRSLKSGRKSAIDYQNLSEAQKYVGG</sequence>
<protein>
    <recommendedName>
        <fullName evidence="1">Integrase catalytic domain-containing protein</fullName>
    </recommendedName>
</protein>
<dbReference type="PANTHER" id="PTHR46889:SF4">
    <property type="entry name" value="TRANSPOSASE INSO FOR INSERTION SEQUENCE ELEMENT IS911B-RELATED"/>
    <property type="match status" value="1"/>
</dbReference>
<reference evidence="2 3" key="1">
    <citation type="journal article" date="2013" name="Genome Announc.">
        <title>Genome Sequence of the Polycyclic Aromatic Hydrocarbon-Degrading Bacterium Strain Marinobacter nanhaiticus D15-8WT.</title>
        <authorList>
            <person name="Cui Z."/>
            <person name="Gao W."/>
            <person name="Li Q."/>
            <person name="Xu G."/>
            <person name="Zheng L."/>
        </authorList>
    </citation>
    <scope>NUCLEOTIDE SEQUENCE [LARGE SCALE GENOMIC DNA]</scope>
    <source>
        <strain evidence="2 3">D15-8W</strain>
    </source>
</reference>
<dbReference type="Gene3D" id="3.30.420.10">
    <property type="entry name" value="Ribonuclease H-like superfamily/Ribonuclease H"/>
    <property type="match status" value="1"/>
</dbReference>
<dbReference type="EMBL" id="APLQ01000005">
    <property type="protein sequence ID" value="RDW95466.1"/>
    <property type="molecule type" value="Genomic_DNA"/>
</dbReference>
<feature type="domain" description="Integrase catalytic" evidence="1">
    <location>
        <begin position="1"/>
        <end position="112"/>
    </location>
</feature>
<dbReference type="GO" id="GO:0015074">
    <property type="term" value="P:DNA integration"/>
    <property type="evidence" value="ECO:0007669"/>
    <property type="project" value="InterPro"/>
</dbReference>
<dbReference type="InterPro" id="IPR001584">
    <property type="entry name" value="Integrase_cat-core"/>
</dbReference>
<dbReference type="RefSeq" id="WP_081614521.1">
    <property type="nucleotide sequence ID" value="NZ_AP028879.1"/>
</dbReference>
<dbReference type="InterPro" id="IPR036397">
    <property type="entry name" value="RNaseH_sf"/>
</dbReference>
<dbReference type="GO" id="GO:0003676">
    <property type="term" value="F:nucleic acid binding"/>
    <property type="evidence" value="ECO:0007669"/>
    <property type="project" value="InterPro"/>
</dbReference>
<organism evidence="2 3">
    <name type="scientific">Marinobacter nanhaiticus D15-8W</name>
    <dbReference type="NCBI Taxonomy" id="626887"/>
    <lineage>
        <taxon>Bacteria</taxon>
        <taxon>Pseudomonadati</taxon>
        <taxon>Pseudomonadota</taxon>
        <taxon>Gammaproteobacteria</taxon>
        <taxon>Pseudomonadales</taxon>
        <taxon>Marinobacteraceae</taxon>
        <taxon>Marinobacter</taxon>
    </lineage>
</organism>